<dbReference type="EMBL" id="PJCP01000031">
    <property type="protein sequence ID" value="PLV20940.1"/>
    <property type="molecule type" value="Genomic_DNA"/>
</dbReference>
<evidence type="ECO:0000313" key="2">
    <source>
        <dbReference type="EMBL" id="PLV12869.1"/>
    </source>
</evidence>
<keyword evidence="4" id="KW-1185">Reference proteome</keyword>
<organism evidence="2 5">
    <name type="scientific">Pseudomonas guariconensis</name>
    <dbReference type="NCBI Taxonomy" id="1288410"/>
    <lineage>
        <taxon>Bacteria</taxon>
        <taxon>Pseudomonadati</taxon>
        <taxon>Pseudomonadota</taxon>
        <taxon>Gammaproteobacteria</taxon>
        <taxon>Pseudomonadales</taxon>
        <taxon>Pseudomonadaceae</taxon>
        <taxon>Pseudomonas</taxon>
    </lineage>
</organism>
<evidence type="ECO:0000313" key="5">
    <source>
        <dbReference type="Proteomes" id="UP000234878"/>
    </source>
</evidence>
<proteinExistence type="predicted"/>
<gene>
    <name evidence="2" type="ORF">CXG49_24950</name>
    <name evidence="3" type="ORF">CXG53_25040</name>
</gene>
<sequence>MSSTLIPILIGANAFLSVLVVIAACDYLRRIRPMDHPLLAVAFYLVAIGAFGSFVLAMNGHAPTIYGVTLKLGVVLYAIARRGHVFMPG</sequence>
<name>A0AAX0VPW4_9PSED</name>
<dbReference type="Proteomes" id="UP000234839">
    <property type="component" value="Unassembled WGS sequence"/>
</dbReference>
<dbReference type="Proteomes" id="UP000234878">
    <property type="component" value="Unassembled WGS sequence"/>
</dbReference>
<evidence type="ECO:0000313" key="4">
    <source>
        <dbReference type="Proteomes" id="UP000234839"/>
    </source>
</evidence>
<accession>A0AAX0VPW4</accession>
<evidence type="ECO:0008006" key="6">
    <source>
        <dbReference type="Google" id="ProtNLM"/>
    </source>
</evidence>
<evidence type="ECO:0000313" key="3">
    <source>
        <dbReference type="EMBL" id="PLV20940.1"/>
    </source>
</evidence>
<dbReference type="AlphaFoldDB" id="A0AAX0VPW4"/>
<reference evidence="4 5" key="1">
    <citation type="submission" date="2017-12" db="EMBL/GenBank/DDBJ databases">
        <title>Detection of the carbapenemase gene blaVIM-5 in members of the Pseudomonas putida group isolated from polluted Nigerian wetlands.</title>
        <authorList>
            <person name="Adelowo O."/>
            <person name="Vollmers J."/>
            <person name="Maeusezahl I."/>
            <person name="Kaster A.-K."/>
            <person name="Mueller J.A."/>
        </authorList>
    </citation>
    <scope>NUCLEOTIDE SEQUENCE [LARGE SCALE GENOMIC DNA]</scope>
    <source>
        <strain evidence="3 4">MR119</strain>
        <strain evidence="2 5">MR144</strain>
    </source>
</reference>
<feature type="transmembrane region" description="Helical" evidence="1">
    <location>
        <begin position="6"/>
        <end position="25"/>
    </location>
</feature>
<evidence type="ECO:0000256" key="1">
    <source>
        <dbReference type="SAM" id="Phobius"/>
    </source>
</evidence>
<comment type="caution">
    <text evidence="2">The sequence shown here is derived from an EMBL/GenBank/DDBJ whole genome shotgun (WGS) entry which is preliminary data.</text>
</comment>
<feature type="transmembrane region" description="Helical" evidence="1">
    <location>
        <begin position="37"/>
        <end position="58"/>
    </location>
</feature>
<feature type="transmembrane region" description="Helical" evidence="1">
    <location>
        <begin position="64"/>
        <end position="80"/>
    </location>
</feature>
<dbReference type="EMBL" id="PJCQ01000034">
    <property type="protein sequence ID" value="PLV12869.1"/>
    <property type="molecule type" value="Genomic_DNA"/>
</dbReference>
<protein>
    <recommendedName>
        <fullName evidence="6">3TM holin, Phage_holin_3</fullName>
    </recommendedName>
</protein>
<keyword evidence="1" id="KW-0812">Transmembrane</keyword>
<keyword evidence="1" id="KW-1133">Transmembrane helix</keyword>
<keyword evidence="1" id="KW-0472">Membrane</keyword>
<dbReference type="RefSeq" id="WP_102082719.1">
    <property type="nucleotide sequence ID" value="NZ_JAREOG010000036.1"/>
</dbReference>